<evidence type="ECO:0008006" key="7">
    <source>
        <dbReference type="Google" id="ProtNLM"/>
    </source>
</evidence>
<evidence type="ECO:0000256" key="3">
    <source>
        <dbReference type="ARBA" id="ARBA00022801"/>
    </source>
</evidence>
<comment type="similarity">
    <text evidence="1">Belongs to the peptidase S1C family.</text>
</comment>
<dbReference type="InterPro" id="IPR009003">
    <property type="entry name" value="Peptidase_S1_PA"/>
</dbReference>
<dbReference type="GeneID" id="17358760"/>
<dbReference type="InterPro" id="IPR051201">
    <property type="entry name" value="Chloro_Bact_Ser_Proteases"/>
</dbReference>
<dbReference type="eggNOG" id="KOG1320">
    <property type="taxonomic scope" value="Eukaryota"/>
</dbReference>
<name>E1Z3Z1_CHLVA</name>
<evidence type="ECO:0000256" key="2">
    <source>
        <dbReference type="ARBA" id="ARBA00022670"/>
    </source>
</evidence>
<sequence>MARSVLHQLAASAALLLANAAGPACQPAAASAAADGAERVATSCRGCVAAISAIASGKTAALGEQQLGCGVLWGSDGYVVVPYAPLTRLSRQGTAGDPQVFVTVTAADGSRQRLPADIVAKDPSHELIVLQVAPPDGGLRPAPLGASAGLRVGQDAYLLATQPDAELLVAAGKPQHAPQRRVISAVGRVIPASNNQAIGGILQTDAQVSAASLGGALVDSAGRLVGMPVVAYGKGPGHSSGVTFALPADLLREVVPRLIVYGSAAVRR</sequence>
<keyword evidence="2" id="KW-0645">Protease</keyword>
<dbReference type="OrthoDB" id="4217619at2759"/>
<dbReference type="Pfam" id="PF13365">
    <property type="entry name" value="Trypsin_2"/>
    <property type="match status" value="1"/>
</dbReference>
<dbReference type="InterPro" id="IPR043504">
    <property type="entry name" value="Peptidase_S1_PA_chymotrypsin"/>
</dbReference>
<keyword evidence="4" id="KW-0732">Signal</keyword>
<evidence type="ECO:0000313" key="5">
    <source>
        <dbReference type="EMBL" id="EFN58964.1"/>
    </source>
</evidence>
<dbReference type="InParanoid" id="E1Z3Z1"/>
<evidence type="ECO:0000256" key="1">
    <source>
        <dbReference type="ARBA" id="ARBA00010541"/>
    </source>
</evidence>
<dbReference type="STRING" id="554065.E1Z3Z1"/>
<dbReference type="InterPro" id="IPR001940">
    <property type="entry name" value="Peptidase_S1C"/>
</dbReference>
<feature type="signal peptide" evidence="4">
    <location>
        <begin position="1"/>
        <end position="20"/>
    </location>
</feature>
<dbReference type="AlphaFoldDB" id="E1Z3Z1"/>
<dbReference type="EMBL" id="GL433836">
    <property type="protein sequence ID" value="EFN58964.1"/>
    <property type="molecule type" value="Genomic_DNA"/>
</dbReference>
<dbReference type="Proteomes" id="UP000008141">
    <property type="component" value="Unassembled WGS sequence"/>
</dbReference>
<dbReference type="Gene3D" id="2.40.10.10">
    <property type="entry name" value="Trypsin-like serine proteases"/>
    <property type="match status" value="2"/>
</dbReference>
<keyword evidence="3" id="KW-0378">Hydrolase</keyword>
<dbReference type="SUPFAM" id="SSF50494">
    <property type="entry name" value="Trypsin-like serine proteases"/>
    <property type="match status" value="1"/>
</dbReference>
<dbReference type="GO" id="GO:0004252">
    <property type="term" value="F:serine-type endopeptidase activity"/>
    <property type="evidence" value="ECO:0007669"/>
    <property type="project" value="InterPro"/>
</dbReference>
<protein>
    <recommendedName>
        <fullName evidence="7">Serine protease</fullName>
    </recommendedName>
</protein>
<dbReference type="PANTHER" id="PTHR43343:SF3">
    <property type="entry name" value="PROTEASE DO-LIKE 8, CHLOROPLASTIC"/>
    <property type="match status" value="1"/>
</dbReference>
<gene>
    <name evidence="5" type="ORF">CHLNCDRAFT_137561</name>
</gene>
<evidence type="ECO:0000313" key="6">
    <source>
        <dbReference type="Proteomes" id="UP000008141"/>
    </source>
</evidence>
<dbReference type="GO" id="GO:0006508">
    <property type="term" value="P:proteolysis"/>
    <property type="evidence" value="ECO:0007669"/>
    <property type="project" value="UniProtKB-KW"/>
</dbReference>
<reference evidence="5 6" key="1">
    <citation type="journal article" date="2010" name="Plant Cell">
        <title>The Chlorella variabilis NC64A genome reveals adaptation to photosymbiosis, coevolution with viruses, and cryptic sex.</title>
        <authorList>
            <person name="Blanc G."/>
            <person name="Duncan G."/>
            <person name="Agarkova I."/>
            <person name="Borodovsky M."/>
            <person name="Gurnon J."/>
            <person name="Kuo A."/>
            <person name="Lindquist E."/>
            <person name="Lucas S."/>
            <person name="Pangilinan J."/>
            <person name="Polle J."/>
            <person name="Salamov A."/>
            <person name="Terry A."/>
            <person name="Yamada T."/>
            <person name="Dunigan D.D."/>
            <person name="Grigoriev I.V."/>
            <person name="Claverie J.M."/>
            <person name="Van Etten J.L."/>
        </authorList>
    </citation>
    <scope>NUCLEOTIDE SEQUENCE [LARGE SCALE GENOMIC DNA]</scope>
    <source>
        <strain evidence="5 6">NC64A</strain>
    </source>
</reference>
<evidence type="ECO:0000256" key="4">
    <source>
        <dbReference type="SAM" id="SignalP"/>
    </source>
</evidence>
<organism evidence="6">
    <name type="scientific">Chlorella variabilis</name>
    <name type="common">Green alga</name>
    <dbReference type="NCBI Taxonomy" id="554065"/>
    <lineage>
        <taxon>Eukaryota</taxon>
        <taxon>Viridiplantae</taxon>
        <taxon>Chlorophyta</taxon>
        <taxon>core chlorophytes</taxon>
        <taxon>Trebouxiophyceae</taxon>
        <taxon>Chlorellales</taxon>
        <taxon>Chlorellaceae</taxon>
        <taxon>Chlorella clade</taxon>
        <taxon>Chlorella</taxon>
    </lineage>
</organism>
<keyword evidence="6" id="KW-1185">Reference proteome</keyword>
<dbReference type="KEGG" id="cvr:CHLNCDRAFT_137561"/>
<dbReference type="RefSeq" id="XP_005851066.1">
    <property type="nucleotide sequence ID" value="XM_005851004.1"/>
</dbReference>
<proteinExistence type="inferred from homology"/>
<dbReference type="PRINTS" id="PR00834">
    <property type="entry name" value="PROTEASES2C"/>
</dbReference>
<dbReference type="PANTHER" id="PTHR43343">
    <property type="entry name" value="PEPTIDASE S12"/>
    <property type="match status" value="1"/>
</dbReference>
<accession>E1Z3Z1</accession>
<feature type="chain" id="PRO_5003155441" description="Serine protease" evidence="4">
    <location>
        <begin position="21"/>
        <end position="268"/>
    </location>
</feature>